<protein>
    <submittedName>
        <fullName evidence="2">Uncharacterized protein</fullName>
    </submittedName>
</protein>
<accession>A0AA39VZ30</accession>
<proteinExistence type="predicted"/>
<gene>
    <name evidence="2" type="ORF">LWI29_009715</name>
</gene>
<feature type="compositionally biased region" description="Polar residues" evidence="1">
    <location>
        <begin position="38"/>
        <end position="57"/>
    </location>
</feature>
<keyword evidence="3" id="KW-1185">Reference proteome</keyword>
<dbReference type="Proteomes" id="UP001168877">
    <property type="component" value="Unassembled WGS sequence"/>
</dbReference>
<reference evidence="2" key="2">
    <citation type="submission" date="2023-06" db="EMBL/GenBank/DDBJ databases">
        <authorList>
            <person name="Swenson N.G."/>
            <person name="Wegrzyn J.L."/>
            <person name="Mcevoy S.L."/>
        </authorList>
    </citation>
    <scope>NUCLEOTIDE SEQUENCE</scope>
    <source>
        <strain evidence="2">NS2018</strain>
        <tissue evidence="2">Leaf</tissue>
    </source>
</reference>
<organism evidence="2 3">
    <name type="scientific">Acer saccharum</name>
    <name type="common">Sugar maple</name>
    <dbReference type="NCBI Taxonomy" id="4024"/>
    <lineage>
        <taxon>Eukaryota</taxon>
        <taxon>Viridiplantae</taxon>
        <taxon>Streptophyta</taxon>
        <taxon>Embryophyta</taxon>
        <taxon>Tracheophyta</taxon>
        <taxon>Spermatophyta</taxon>
        <taxon>Magnoliopsida</taxon>
        <taxon>eudicotyledons</taxon>
        <taxon>Gunneridae</taxon>
        <taxon>Pentapetalae</taxon>
        <taxon>rosids</taxon>
        <taxon>malvids</taxon>
        <taxon>Sapindales</taxon>
        <taxon>Sapindaceae</taxon>
        <taxon>Hippocastanoideae</taxon>
        <taxon>Acereae</taxon>
        <taxon>Acer</taxon>
    </lineage>
</organism>
<comment type="caution">
    <text evidence="2">The sequence shown here is derived from an EMBL/GenBank/DDBJ whole genome shotgun (WGS) entry which is preliminary data.</text>
</comment>
<feature type="region of interest" description="Disordered" evidence="1">
    <location>
        <begin position="38"/>
        <end position="70"/>
    </location>
</feature>
<feature type="region of interest" description="Disordered" evidence="1">
    <location>
        <begin position="84"/>
        <end position="103"/>
    </location>
</feature>
<evidence type="ECO:0000256" key="1">
    <source>
        <dbReference type="SAM" id="MobiDB-lite"/>
    </source>
</evidence>
<reference evidence="2" key="1">
    <citation type="journal article" date="2022" name="Plant J.">
        <title>Strategies of tolerance reflected in two North American maple genomes.</title>
        <authorList>
            <person name="McEvoy S.L."/>
            <person name="Sezen U.U."/>
            <person name="Trouern-Trend A."/>
            <person name="McMahon S.M."/>
            <person name="Schaberg P.G."/>
            <person name="Yang J."/>
            <person name="Wegrzyn J.L."/>
            <person name="Swenson N.G."/>
        </authorList>
    </citation>
    <scope>NUCLEOTIDE SEQUENCE</scope>
    <source>
        <strain evidence="2">NS2018</strain>
    </source>
</reference>
<evidence type="ECO:0000313" key="3">
    <source>
        <dbReference type="Proteomes" id="UP001168877"/>
    </source>
</evidence>
<evidence type="ECO:0000313" key="2">
    <source>
        <dbReference type="EMBL" id="KAK0603879.1"/>
    </source>
</evidence>
<sequence>MAASGGEEGGRRPDDVTVKEAVEVVQHSAHAECCTPANQVLTPHPTHPTQPFNSAIQLNRPPNPAAEDDGEIQDRWKREAMTATGRAAMTATRTGGSRSRSRRLYTSGVAVVASRCRRRRLLLLGWVVC</sequence>
<name>A0AA39VZ30_ACESA</name>
<dbReference type="EMBL" id="JAUESC010000002">
    <property type="protein sequence ID" value="KAK0603879.1"/>
    <property type="molecule type" value="Genomic_DNA"/>
</dbReference>
<dbReference type="AlphaFoldDB" id="A0AA39VZ30"/>